<proteinExistence type="inferred from homology"/>
<keyword evidence="3 6" id="KW-0812">Transmembrane</keyword>
<keyword evidence="8" id="KW-1185">Reference proteome</keyword>
<evidence type="ECO:0000313" key="8">
    <source>
        <dbReference type="Proteomes" id="UP000694680"/>
    </source>
</evidence>
<protein>
    <submittedName>
        <fullName evidence="7">Membrane-spanning 4-domains subfamily A member 12-like</fullName>
    </submittedName>
</protein>
<reference evidence="7" key="3">
    <citation type="submission" date="2025-09" db="UniProtKB">
        <authorList>
            <consortium name="Ensembl"/>
        </authorList>
    </citation>
    <scope>IDENTIFICATION</scope>
</reference>
<name>A0A8C5D1R2_GOUWI</name>
<sequence>MAVSVSRDLTVEVLHDGNAVKLTDRQQALHTAIHRGEPKALGVSQVMLGVMVMSYSLPLLFTDVTLVLSVGVPWWSGLMFIVAGSVAIVLDKHCTMKLLQGCLLVTSVSLLLSLLSIIIYSVDMGLNPEVPCVRTNNDSCDEEHYSTRLSRGLKACLLLFTLAQTVISSILCFFLYRQRRGFGLYATLTQAAPPSPTELTAPSVSE</sequence>
<gene>
    <name evidence="7" type="primary">tmem176</name>
</gene>
<dbReference type="InterPro" id="IPR007237">
    <property type="entry name" value="CD20-like"/>
</dbReference>
<evidence type="ECO:0000256" key="5">
    <source>
        <dbReference type="ARBA" id="ARBA00023136"/>
    </source>
</evidence>
<dbReference type="Proteomes" id="UP000694680">
    <property type="component" value="Chromosome 1"/>
</dbReference>
<evidence type="ECO:0000256" key="1">
    <source>
        <dbReference type="ARBA" id="ARBA00004141"/>
    </source>
</evidence>
<dbReference type="GO" id="GO:0016020">
    <property type="term" value="C:membrane"/>
    <property type="evidence" value="ECO:0007669"/>
    <property type="project" value="UniProtKB-SubCell"/>
</dbReference>
<reference evidence="7" key="2">
    <citation type="submission" date="2025-08" db="UniProtKB">
        <authorList>
            <consortium name="Ensembl"/>
        </authorList>
    </citation>
    <scope>IDENTIFICATION</scope>
</reference>
<feature type="transmembrane region" description="Helical" evidence="6">
    <location>
        <begin position="72"/>
        <end position="90"/>
    </location>
</feature>
<reference evidence="7" key="1">
    <citation type="submission" date="2020-06" db="EMBL/GenBank/DDBJ databases">
        <authorList>
            <consortium name="Wellcome Sanger Institute Data Sharing"/>
        </authorList>
    </citation>
    <scope>NUCLEOTIDE SEQUENCE [LARGE SCALE GENOMIC DNA]</scope>
</reference>
<keyword evidence="5 6" id="KW-0472">Membrane</keyword>
<evidence type="ECO:0000313" key="7">
    <source>
        <dbReference type="Ensembl" id="ENSGWIP00000000081.1"/>
    </source>
</evidence>
<feature type="transmembrane region" description="Helical" evidence="6">
    <location>
        <begin position="157"/>
        <end position="176"/>
    </location>
</feature>
<comment type="subcellular location">
    <subcellularLocation>
        <location evidence="1">Membrane</location>
        <topology evidence="1">Multi-pass membrane protein</topology>
    </subcellularLocation>
</comment>
<feature type="transmembrane region" description="Helical" evidence="6">
    <location>
        <begin position="40"/>
        <end position="60"/>
    </location>
</feature>
<dbReference type="PANTHER" id="PTHR23320:SF129">
    <property type="entry name" value="MEMBRANE-SPANNING 4-DOMAINS SUBFAMILY A MEMBER 15"/>
    <property type="match status" value="1"/>
</dbReference>
<dbReference type="PANTHER" id="PTHR23320">
    <property type="entry name" value="MEMBRANE-SPANNING 4-DOMAINS SUBFAMILY A MS4A -RELATED"/>
    <property type="match status" value="1"/>
</dbReference>
<keyword evidence="4 6" id="KW-1133">Transmembrane helix</keyword>
<comment type="similarity">
    <text evidence="2">Belongs to the MS4A family.</text>
</comment>
<dbReference type="Pfam" id="PF04103">
    <property type="entry name" value="CD20"/>
    <property type="match status" value="1"/>
</dbReference>
<dbReference type="InterPro" id="IPR030417">
    <property type="entry name" value="MS4A"/>
</dbReference>
<accession>A0A8C5D1R2</accession>
<feature type="transmembrane region" description="Helical" evidence="6">
    <location>
        <begin position="102"/>
        <end position="122"/>
    </location>
</feature>
<dbReference type="Ensembl" id="ENSGWIT00000000088.1">
    <property type="protein sequence ID" value="ENSGWIP00000000081.1"/>
    <property type="gene ID" value="ENSGWIG00000000041.1"/>
</dbReference>
<evidence type="ECO:0000256" key="6">
    <source>
        <dbReference type="SAM" id="Phobius"/>
    </source>
</evidence>
<dbReference type="AlphaFoldDB" id="A0A8C5D1R2"/>
<evidence type="ECO:0000256" key="3">
    <source>
        <dbReference type="ARBA" id="ARBA00022692"/>
    </source>
</evidence>
<organism evidence="7 8">
    <name type="scientific">Gouania willdenowi</name>
    <name type="common">Blunt-snouted clingfish</name>
    <name type="synonym">Lepadogaster willdenowi</name>
    <dbReference type="NCBI Taxonomy" id="441366"/>
    <lineage>
        <taxon>Eukaryota</taxon>
        <taxon>Metazoa</taxon>
        <taxon>Chordata</taxon>
        <taxon>Craniata</taxon>
        <taxon>Vertebrata</taxon>
        <taxon>Euteleostomi</taxon>
        <taxon>Actinopterygii</taxon>
        <taxon>Neopterygii</taxon>
        <taxon>Teleostei</taxon>
        <taxon>Neoteleostei</taxon>
        <taxon>Acanthomorphata</taxon>
        <taxon>Ovalentaria</taxon>
        <taxon>Blenniimorphae</taxon>
        <taxon>Blenniiformes</taxon>
        <taxon>Gobiesocoidei</taxon>
        <taxon>Gobiesocidae</taxon>
        <taxon>Gobiesocinae</taxon>
        <taxon>Gouania</taxon>
    </lineage>
</organism>
<evidence type="ECO:0000256" key="4">
    <source>
        <dbReference type="ARBA" id="ARBA00022989"/>
    </source>
</evidence>
<evidence type="ECO:0000256" key="2">
    <source>
        <dbReference type="ARBA" id="ARBA00009565"/>
    </source>
</evidence>